<dbReference type="EMBL" id="JAAMPC010000191">
    <property type="protein sequence ID" value="KAG2243492.1"/>
    <property type="molecule type" value="Genomic_DNA"/>
</dbReference>
<evidence type="ECO:0000313" key="2">
    <source>
        <dbReference type="Proteomes" id="UP000886595"/>
    </source>
</evidence>
<evidence type="ECO:0000313" key="1">
    <source>
        <dbReference type="EMBL" id="KAG2243492.1"/>
    </source>
</evidence>
<comment type="caution">
    <text evidence="1">The sequence shown here is derived from an EMBL/GenBank/DDBJ whole genome shotgun (WGS) entry which is preliminary data.</text>
</comment>
<accession>A0A8X7P3C5</accession>
<dbReference type="AlphaFoldDB" id="A0A8X7P3C5"/>
<dbReference type="Proteomes" id="UP000886595">
    <property type="component" value="Unassembled WGS sequence"/>
</dbReference>
<proteinExistence type="predicted"/>
<keyword evidence="2" id="KW-1185">Reference proteome</keyword>
<gene>
    <name evidence="1" type="ORF">Bca52824_094662</name>
</gene>
<protein>
    <submittedName>
        <fullName evidence="1">Uncharacterized protein</fullName>
    </submittedName>
</protein>
<name>A0A8X7P3C5_BRACI</name>
<reference evidence="1 2" key="1">
    <citation type="submission" date="2020-02" db="EMBL/GenBank/DDBJ databases">
        <authorList>
            <person name="Ma Q."/>
            <person name="Huang Y."/>
            <person name="Song X."/>
            <person name="Pei D."/>
        </authorList>
    </citation>
    <scope>NUCLEOTIDE SEQUENCE [LARGE SCALE GENOMIC DNA]</scope>
    <source>
        <strain evidence="1">Sxm20200214</strain>
        <tissue evidence="1">Leaf</tissue>
    </source>
</reference>
<organism evidence="1 2">
    <name type="scientific">Brassica carinata</name>
    <name type="common">Ethiopian mustard</name>
    <name type="synonym">Abyssinian cabbage</name>
    <dbReference type="NCBI Taxonomy" id="52824"/>
    <lineage>
        <taxon>Eukaryota</taxon>
        <taxon>Viridiplantae</taxon>
        <taxon>Streptophyta</taxon>
        <taxon>Embryophyta</taxon>
        <taxon>Tracheophyta</taxon>
        <taxon>Spermatophyta</taxon>
        <taxon>Magnoliopsida</taxon>
        <taxon>eudicotyledons</taxon>
        <taxon>Gunneridae</taxon>
        <taxon>Pentapetalae</taxon>
        <taxon>rosids</taxon>
        <taxon>malvids</taxon>
        <taxon>Brassicales</taxon>
        <taxon>Brassicaceae</taxon>
        <taxon>Brassiceae</taxon>
        <taxon>Brassica</taxon>
    </lineage>
</organism>
<sequence length="67" mass="7291">MARNGTECPKGTILACTTLNETTGSQPGEEATLGHEVIDSTNRKIEFETLNSQCFDPSMNNPNHPLQ</sequence>